<evidence type="ECO:0000313" key="3">
    <source>
        <dbReference type="Proteomes" id="UP001159428"/>
    </source>
</evidence>
<dbReference type="AlphaFoldDB" id="A0AAU9VUQ5"/>
<protein>
    <submittedName>
        <fullName evidence="2">Uncharacterized protein</fullName>
    </submittedName>
</protein>
<sequence>MNYQLVLQSLCWLTEIGWIRSMDERNRNNPDMLRELSDTEERIVRGEVHPNNQEAQLMREFLAQAKKALDFASGVIDLMEQKLPPAPEPEPEPELEPQPKKKKKSH</sequence>
<gene>
    <name evidence="2" type="ORF">PMEA_00017230</name>
</gene>
<proteinExistence type="predicted"/>
<accession>A0AAU9VUQ5</accession>
<dbReference type="EMBL" id="CALNXJ010000003">
    <property type="protein sequence ID" value="CAH3035349.1"/>
    <property type="molecule type" value="Genomic_DNA"/>
</dbReference>
<dbReference type="Proteomes" id="UP001159428">
    <property type="component" value="Unassembled WGS sequence"/>
</dbReference>
<reference evidence="2 3" key="1">
    <citation type="submission" date="2022-05" db="EMBL/GenBank/DDBJ databases">
        <authorList>
            <consortium name="Genoscope - CEA"/>
            <person name="William W."/>
        </authorList>
    </citation>
    <scope>NUCLEOTIDE SEQUENCE [LARGE SCALE GENOMIC DNA]</scope>
</reference>
<feature type="region of interest" description="Disordered" evidence="1">
    <location>
        <begin position="79"/>
        <end position="106"/>
    </location>
</feature>
<comment type="caution">
    <text evidence="2">The sequence shown here is derived from an EMBL/GenBank/DDBJ whole genome shotgun (WGS) entry which is preliminary data.</text>
</comment>
<evidence type="ECO:0000256" key="1">
    <source>
        <dbReference type="SAM" id="MobiDB-lite"/>
    </source>
</evidence>
<keyword evidence="3" id="KW-1185">Reference proteome</keyword>
<organism evidence="2 3">
    <name type="scientific">Pocillopora meandrina</name>
    <dbReference type="NCBI Taxonomy" id="46732"/>
    <lineage>
        <taxon>Eukaryota</taxon>
        <taxon>Metazoa</taxon>
        <taxon>Cnidaria</taxon>
        <taxon>Anthozoa</taxon>
        <taxon>Hexacorallia</taxon>
        <taxon>Scleractinia</taxon>
        <taxon>Astrocoeniina</taxon>
        <taxon>Pocilloporidae</taxon>
        <taxon>Pocillopora</taxon>
    </lineage>
</organism>
<name>A0AAU9VUQ5_9CNID</name>
<evidence type="ECO:0000313" key="2">
    <source>
        <dbReference type="EMBL" id="CAH3035349.1"/>
    </source>
</evidence>